<evidence type="ECO:0000313" key="2">
    <source>
        <dbReference type="Proteomes" id="UP000235672"/>
    </source>
</evidence>
<dbReference type="InterPro" id="IPR043047">
    <property type="entry name" value="Hri1_N_sf"/>
</dbReference>
<name>A0A2J6Q918_9HELO</name>
<reference evidence="1 2" key="1">
    <citation type="submission" date="2016-05" db="EMBL/GenBank/DDBJ databases">
        <title>A degradative enzymes factory behind the ericoid mycorrhizal symbiosis.</title>
        <authorList>
            <consortium name="DOE Joint Genome Institute"/>
            <person name="Martino E."/>
            <person name="Morin E."/>
            <person name="Grelet G."/>
            <person name="Kuo A."/>
            <person name="Kohler A."/>
            <person name="Daghino S."/>
            <person name="Barry K."/>
            <person name="Choi C."/>
            <person name="Cichocki N."/>
            <person name="Clum A."/>
            <person name="Copeland A."/>
            <person name="Hainaut M."/>
            <person name="Haridas S."/>
            <person name="Labutti K."/>
            <person name="Lindquist E."/>
            <person name="Lipzen A."/>
            <person name="Khouja H.-R."/>
            <person name="Murat C."/>
            <person name="Ohm R."/>
            <person name="Olson A."/>
            <person name="Spatafora J."/>
            <person name="Veneault-Fourrey C."/>
            <person name="Henrissat B."/>
            <person name="Grigoriev I."/>
            <person name="Martin F."/>
            <person name="Perotto S."/>
        </authorList>
    </citation>
    <scope>NUCLEOTIDE SEQUENCE [LARGE SCALE GENOMIC DNA]</scope>
    <source>
        <strain evidence="1 2">UAMH 7357</strain>
    </source>
</reference>
<organism evidence="1 2">
    <name type="scientific">Hyaloscypha hepaticicola</name>
    <dbReference type="NCBI Taxonomy" id="2082293"/>
    <lineage>
        <taxon>Eukaryota</taxon>
        <taxon>Fungi</taxon>
        <taxon>Dikarya</taxon>
        <taxon>Ascomycota</taxon>
        <taxon>Pezizomycotina</taxon>
        <taxon>Leotiomycetes</taxon>
        <taxon>Helotiales</taxon>
        <taxon>Hyaloscyphaceae</taxon>
        <taxon>Hyaloscypha</taxon>
    </lineage>
</organism>
<proteinExistence type="predicted"/>
<dbReference type="Proteomes" id="UP000235672">
    <property type="component" value="Unassembled WGS sequence"/>
</dbReference>
<dbReference type="Pfam" id="PF16815">
    <property type="entry name" value="HRI1"/>
    <property type="match status" value="1"/>
</dbReference>
<gene>
    <name evidence="1" type="ORF">NA56DRAFT_74478</name>
</gene>
<dbReference type="InterPro" id="IPR031818">
    <property type="entry name" value="Hri1"/>
</dbReference>
<sequence length="271" mass="30795">MADRPSIWVRKFVKWGDNPGFEDTQYVLITSLPTFVAVQFATNSLPINTYFLNSTLLLITPAKHFIDVRIYLDPDDAYRGWEDCVHEEERLQFAFAGTSISAEGDGDHPARVTTTIWTHWVDFDETEADSVKRESKIFRQPSGNMLEMGTMKHPDTGKKEEFVHAWEKFSIDEGPKIGWVWNVEGEEEGIRGLFIRIGSVAQGVYRHGEEIRVGRTTGIGVAEGDWDVPQFSIGKGDVSLTELFFDEAQLGQNFVGKFGEIWQCVESFTWT</sequence>
<keyword evidence="2" id="KW-1185">Reference proteome</keyword>
<evidence type="ECO:0008006" key="3">
    <source>
        <dbReference type="Google" id="ProtNLM"/>
    </source>
</evidence>
<dbReference type="EMBL" id="KZ613476">
    <property type="protein sequence ID" value="PMD22780.1"/>
    <property type="molecule type" value="Genomic_DNA"/>
</dbReference>
<dbReference type="Gene3D" id="2.40.128.320">
    <property type="entry name" value="Protein HRI1, N-terminal domain"/>
    <property type="match status" value="1"/>
</dbReference>
<evidence type="ECO:0000313" key="1">
    <source>
        <dbReference type="EMBL" id="PMD22780.1"/>
    </source>
</evidence>
<protein>
    <recommendedName>
        <fullName evidence="3">Protein HRI1</fullName>
    </recommendedName>
</protein>
<dbReference type="STRING" id="1745343.A0A2J6Q918"/>
<dbReference type="OrthoDB" id="4045395at2759"/>
<accession>A0A2J6Q918</accession>
<dbReference type="AlphaFoldDB" id="A0A2J6Q918"/>